<dbReference type="PANTHER" id="PTHR10683">
    <property type="entry name" value="TRANSALDOLASE"/>
    <property type="match status" value="1"/>
</dbReference>
<comment type="subcellular location">
    <subcellularLocation>
        <location evidence="1">Cytoplasm</location>
    </subcellularLocation>
</comment>
<dbReference type="OrthoDB" id="9807051at2"/>
<keyword evidence="3" id="KW-0704">Schiff base</keyword>
<dbReference type="GO" id="GO:0005975">
    <property type="term" value="P:carbohydrate metabolic process"/>
    <property type="evidence" value="ECO:0007669"/>
    <property type="project" value="InterPro"/>
</dbReference>
<dbReference type="GO" id="GO:0005737">
    <property type="term" value="C:cytoplasm"/>
    <property type="evidence" value="ECO:0007669"/>
    <property type="project" value="UniProtKB-SubCell"/>
</dbReference>
<accession>A0A0L8V200</accession>
<dbReference type="Gene3D" id="3.20.20.70">
    <property type="entry name" value="Aldolase class I"/>
    <property type="match status" value="1"/>
</dbReference>
<keyword evidence="4" id="KW-0808">Transferase</keyword>
<dbReference type="Proteomes" id="UP000036958">
    <property type="component" value="Unassembled WGS sequence"/>
</dbReference>
<dbReference type="FunFam" id="3.20.20.70:FF:000018">
    <property type="entry name" value="Probable transaldolase"/>
    <property type="match status" value="1"/>
</dbReference>
<dbReference type="GO" id="GO:0042182">
    <property type="term" value="P:ketone catabolic process"/>
    <property type="evidence" value="ECO:0007669"/>
    <property type="project" value="UniProtKB-ARBA"/>
</dbReference>
<dbReference type="PROSITE" id="PS01054">
    <property type="entry name" value="TRANSALDOLASE_1"/>
    <property type="match status" value="1"/>
</dbReference>
<dbReference type="GO" id="GO:0016832">
    <property type="term" value="F:aldehyde-lyase activity"/>
    <property type="evidence" value="ECO:0007669"/>
    <property type="project" value="InterPro"/>
</dbReference>
<organism evidence="4 5">
    <name type="scientific">Sunxiuqinia dokdonensis</name>
    <dbReference type="NCBI Taxonomy" id="1409788"/>
    <lineage>
        <taxon>Bacteria</taxon>
        <taxon>Pseudomonadati</taxon>
        <taxon>Bacteroidota</taxon>
        <taxon>Bacteroidia</taxon>
        <taxon>Marinilabiliales</taxon>
        <taxon>Prolixibacteraceae</taxon>
        <taxon>Sunxiuqinia</taxon>
    </lineage>
</organism>
<evidence type="ECO:0000313" key="4">
    <source>
        <dbReference type="EMBL" id="KOH42530.1"/>
    </source>
</evidence>
<protein>
    <submittedName>
        <fullName evidence="4">Transaldolase</fullName>
        <ecNumber evidence="4">2.2.1.2</ecNumber>
    </submittedName>
</protein>
<dbReference type="InterPro" id="IPR033919">
    <property type="entry name" value="TSA/FSA_arc/bac"/>
</dbReference>
<dbReference type="RefSeq" id="WP_053188925.1">
    <property type="nucleotide sequence ID" value="NZ_LGIA01000224.1"/>
</dbReference>
<comment type="caution">
    <text evidence="4">The sequence shown here is derived from an EMBL/GenBank/DDBJ whole genome shotgun (WGS) entry which is preliminary data.</text>
</comment>
<proteinExistence type="predicted"/>
<dbReference type="GO" id="GO:0004801">
    <property type="term" value="F:transaldolase activity"/>
    <property type="evidence" value="ECO:0007669"/>
    <property type="project" value="UniProtKB-EC"/>
</dbReference>
<evidence type="ECO:0000256" key="3">
    <source>
        <dbReference type="ARBA" id="ARBA00023270"/>
    </source>
</evidence>
<gene>
    <name evidence="4" type="ORF">NC99_46180</name>
</gene>
<sequence length="221" mass="24419">MIYMADTADLSALKELYDFFPLEGVTTNPTILKQSGMKLSEAVEEVARIVGEGMIHVQLISTTADEMVKEAKKYKSYFDLGDNFYAKIPVVAEGFKAMRILKDTGMNVTATAIFTQQQALVAAKAGADFVAPYVSRLDNISSHGIEVVRDIARNMNEYKLNTKVLAASFKTVDQIYRVSMNGSHSATISPELLLQLIKHPMTDISVTQFLKDGEGLYDVSF</sequence>
<dbReference type="InterPro" id="IPR018225">
    <property type="entry name" value="Transaldolase_AS"/>
</dbReference>
<dbReference type="SUPFAM" id="SSF51569">
    <property type="entry name" value="Aldolase"/>
    <property type="match status" value="1"/>
</dbReference>
<evidence type="ECO:0000256" key="1">
    <source>
        <dbReference type="ARBA" id="ARBA00004496"/>
    </source>
</evidence>
<dbReference type="InterPro" id="IPR013785">
    <property type="entry name" value="Aldolase_TIM"/>
</dbReference>
<name>A0A0L8V200_9BACT</name>
<keyword evidence="5" id="KW-1185">Reference proteome</keyword>
<dbReference type="EMBL" id="LGIA01000224">
    <property type="protein sequence ID" value="KOH42530.1"/>
    <property type="molecule type" value="Genomic_DNA"/>
</dbReference>
<evidence type="ECO:0000313" key="5">
    <source>
        <dbReference type="Proteomes" id="UP000036958"/>
    </source>
</evidence>
<dbReference type="Pfam" id="PF00923">
    <property type="entry name" value="TAL_FSA"/>
    <property type="match status" value="1"/>
</dbReference>
<dbReference type="STRING" id="1409788.NC99_46180"/>
<dbReference type="AlphaFoldDB" id="A0A0L8V200"/>
<evidence type="ECO:0000256" key="2">
    <source>
        <dbReference type="ARBA" id="ARBA00022490"/>
    </source>
</evidence>
<dbReference type="InterPro" id="IPR001585">
    <property type="entry name" value="TAL/FSA"/>
</dbReference>
<reference evidence="5" key="1">
    <citation type="submission" date="2015-07" db="EMBL/GenBank/DDBJ databases">
        <title>Genome sequencing of Sunxiuqinia dokdonensis strain SK.</title>
        <authorList>
            <person name="Ahn S."/>
            <person name="Kim B.-C."/>
        </authorList>
    </citation>
    <scope>NUCLEOTIDE SEQUENCE [LARGE SCALE GENOMIC DNA]</scope>
    <source>
        <strain evidence="5">SK</strain>
    </source>
</reference>
<dbReference type="PANTHER" id="PTHR10683:SF36">
    <property type="entry name" value="TRANSALDOLASE"/>
    <property type="match status" value="1"/>
</dbReference>
<dbReference type="CDD" id="cd00956">
    <property type="entry name" value="Transaldolase_FSA"/>
    <property type="match status" value="1"/>
</dbReference>
<dbReference type="EC" id="2.2.1.2" evidence="4"/>
<keyword evidence="2" id="KW-0963">Cytoplasm</keyword>